<dbReference type="InterPro" id="IPR016040">
    <property type="entry name" value="NAD(P)-bd_dom"/>
</dbReference>
<comment type="caution">
    <text evidence="2">The sequence shown here is derived from an EMBL/GenBank/DDBJ whole genome shotgun (WGS) entry which is preliminary data.</text>
</comment>
<dbReference type="InterPro" id="IPR051606">
    <property type="entry name" value="Polyketide_Oxido-like"/>
</dbReference>
<proteinExistence type="predicted"/>
<evidence type="ECO:0000313" key="2">
    <source>
        <dbReference type="EMBL" id="MFK4269189.1"/>
    </source>
</evidence>
<dbReference type="Proteomes" id="UP001620295">
    <property type="component" value="Unassembled WGS sequence"/>
</dbReference>
<dbReference type="Pfam" id="PF13460">
    <property type="entry name" value="NAD_binding_10"/>
    <property type="match status" value="1"/>
</dbReference>
<dbReference type="SUPFAM" id="SSF51735">
    <property type="entry name" value="NAD(P)-binding Rossmann-fold domains"/>
    <property type="match status" value="1"/>
</dbReference>
<keyword evidence="3" id="KW-1185">Reference proteome</keyword>
<dbReference type="Gene3D" id="3.40.50.720">
    <property type="entry name" value="NAD(P)-binding Rossmann-like Domain"/>
    <property type="match status" value="1"/>
</dbReference>
<dbReference type="PANTHER" id="PTHR43355">
    <property type="entry name" value="FLAVIN REDUCTASE (NADPH)"/>
    <property type="match status" value="1"/>
</dbReference>
<sequence>MRITVFGATGGTGQHLVNQALEAGHHVTAVVRDPARLQQADHPRLEAVKADLQHLKAITEAVKGQDAVVSALGPRGKDDITVCSDGARAIITAMRATDSRRLIVVTASGHIVDEGDGPFTRGMVKPMLRRFLRDGFADFARTDQAVKASGLDWTIMRPPRLTDGRRRAYRTATDRNVRGGITIARADLADAILTAAADPATAGHTIALGY</sequence>
<dbReference type="PANTHER" id="PTHR43355:SF2">
    <property type="entry name" value="FLAVIN REDUCTASE (NADPH)"/>
    <property type="match status" value="1"/>
</dbReference>
<organism evidence="2 3">
    <name type="scientific">Streptomyces milbemycinicus</name>
    <dbReference type="NCBI Taxonomy" id="476552"/>
    <lineage>
        <taxon>Bacteria</taxon>
        <taxon>Bacillati</taxon>
        <taxon>Actinomycetota</taxon>
        <taxon>Actinomycetes</taxon>
        <taxon>Kitasatosporales</taxon>
        <taxon>Streptomycetaceae</taxon>
        <taxon>Streptomyces</taxon>
    </lineage>
</organism>
<accession>A0ABW8LTG1</accession>
<dbReference type="RefSeq" id="WP_404747563.1">
    <property type="nucleotide sequence ID" value="NZ_JBJDQH010000010.1"/>
</dbReference>
<gene>
    <name evidence="2" type="ORF">ACI2L5_30240</name>
</gene>
<dbReference type="InterPro" id="IPR036291">
    <property type="entry name" value="NAD(P)-bd_dom_sf"/>
</dbReference>
<evidence type="ECO:0000259" key="1">
    <source>
        <dbReference type="Pfam" id="PF13460"/>
    </source>
</evidence>
<evidence type="ECO:0000313" key="3">
    <source>
        <dbReference type="Proteomes" id="UP001620295"/>
    </source>
</evidence>
<dbReference type="CDD" id="cd05244">
    <property type="entry name" value="BVR-B_like_SDR_a"/>
    <property type="match status" value="1"/>
</dbReference>
<dbReference type="EMBL" id="JBJDQH010000010">
    <property type="protein sequence ID" value="MFK4269189.1"/>
    <property type="molecule type" value="Genomic_DNA"/>
</dbReference>
<protein>
    <submittedName>
        <fullName evidence="2">NAD(P)-dependent oxidoreductase</fullName>
    </submittedName>
</protein>
<reference evidence="2 3" key="1">
    <citation type="submission" date="2024-11" db="EMBL/GenBank/DDBJ databases">
        <title>The Natural Products Discovery Center: Release of the First 8490 Sequenced Strains for Exploring Actinobacteria Biosynthetic Diversity.</title>
        <authorList>
            <person name="Kalkreuter E."/>
            <person name="Kautsar S.A."/>
            <person name="Yang D."/>
            <person name="Bader C.D."/>
            <person name="Teijaro C.N."/>
            <person name="Fluegel L."/>
            <person name="Davis C.M."/>
            <person name="Simpson J.R."/>
            <person name="Lauterbach L."/>
            <person name="Steele A.D."/>
            <person name="Gui C."/>
            <person name="Meng S."/>
            <person name="Li G."/>
            <person name="Viehrig K."/>
            <person name="Ye F."/>
            <person name="Su P."/>
            <person name="Kiefer A.F."/>
            <person name="Nichols A."/>
            <person name="Cepeda A.J."/>
            <person name="Yan W."/>
            <person name="Fan B."/>
            <person name="Jiang Y."/>
            <person name="Adhikari A."/>
            <person name="Zheng C.-J."/>
            <person name="Schuster L."/>
            <person name="Cowan T.M."/>
            <person name="Smanski M.J."/>
            <person name="Chevrette M.G."/>
            <person name="De Carvalho L.P.S."/>
            <person name="Shen B."/>
        </authorList>
    </citation>
    <scope>NUCLEOTIDE SEQUENCE [LARGE SCALE GENOMIC DNA]</scope>
    <source>
        <strain evidence="2 3">NPDC020863</strain>
    </source>
</reference>
<feature type="domain" description="NAD(P)-binding" evidence="1">
    <location>
        <begin position="7"/>
        <end position="199"/>
    </location>
</feature>
<name>A0ABW8LTG1_9ACTN</name>